<dbReference type="RefSeq" id="WP_040202883.1">
    <property type="nucleotide sequence ID" value="NZ_CP010312.1"/>
</dbReference>
<evidence type="ECO:0000313" key="1">
    <source>
        <dbReference type="EMBL" id="AJF08237.1"/>
    </source>
</evidence>
<dbReference type="AlphaFoldDB" id="A0A0B5FJ81"/>
<sequence length="111" mass="12410">MKIMKEDIFHGDTRTGQVWVRGHLISPGPSLALRRHSPAGFAWGYHGSGPAQLALAILLLFSTPEEALDLYQQFKIDVISTFDSCQDLILPAKDVSAWLREQRSQQHLLAV</sequence>
<gene>
    <name evidence="1" type="ORF">GSUB_17280</name>
</gene>
<dbReference type="OrthoDB" id="9757546at2"/>
<dbReference type="Proteomes" id="UP000035036">
    <property type="component" value="Plasmid pGSUB1"/>
</dbReference>
<dbReference type="KEGG" id="gsb:GSUB_17280"/>
<keyword evidence="1" id="KW-0614">Plasmid</keyword>
<proteinExistence type="predicted"/>
<protein>
    <submittedName>
        <fullName evidence="1">Uncharacterized protein</fullName>
    </submittedName>
</protein>
<keyword evidence="2" id="KW-1185">Reference proteome</keyword>
<reference evidence="1 2" key="1">
    <citation type="journal article" date="2015" name="Genome Announc.">
        <title>Genomes of Geoalkalibacter ferrihydriticus Z-0531T and Geoalkalibacter subterraneus Red1T, Two Haloalkaliphilic Metal-Reducing Deltaproteobacteria.</title>
        <authorList>
            <person name="Badalamenti J.P."/>
            <person name="Krajmalnik-Brown R."/>
            <person name="Torres C.I."/>
            <person name="Bond D.R."/>
        </authorList>
    </citation>
    <scope>NUCLEOTIDE SEQUENCE [LARGE SCALE GENOMIC DNA]</scope>
    <source>
        <strain evidence="1 2">Red1</strain>
        <plasmid evidence="2">Plasmid pGSUB1</plasmid>
    </source>
</reference>
<dbReference type="Pfam" id="PF19663">
    <property type="entry name" value="DUF6166"/>
    <property type="match status" value="1"/>
</dbReference>
<name>A0A0B5FJ81_9BACT</name>
<organism evidence="1 2">
    <name type="scientific">Geoalkalibacter subterraneus</name>
    <dbReference type="NCBI Taxonomy" id="483547"/>
    <lineage>
        <taxon>Bacteria</taxon>
        <taxon>Pseudomonadati</taxon>
        <taxon>Thermodesulfobacteriota</taxon>
        <taxon>Desulfuromonadia</taxon>
        <taxon>Desulfuromonadales</taxon>
        <taxon>Geoalkalibacteraceae</taxon>
        <taxon>Geoalkalibacter</taxon>
    </lineage>
</organism>
<dbReference type="InterPro" id="IPR046164">
    <property type="entry name" value="DUF6166"/>
</dbReference>
<evidence type="ECO:0000313" key="2">
    <source>
        <dbReference type="Proteomes" id="UP000035036"/>
    </source>
</evidence>
<accession>A0A0B5FJ81</accession>
<dbReference type="HOGENOM" id="CLU_2154761_0_0_7"/>
<geneLocation type="plasmid" evidence="1 2">
    <name>pGSUB1</name>
</geneLocation>
<dbReference type="EMBL" id="CP010312">
    <property type="protein sequence ID" value="AJF08237.1"/>
    <property type="molecule type" value="Genomic_DNA"/>
</dbReference>